<keyword evidence="6" id="KW-1185">Reference proteome</keyword>
<name>A0A1M8A7P9_MALS4</name>
<proteinExistence type="predicted"/>
<sequence>MWWLRPWLWLGLLYLGVQCVYADSSEKSTQTENLIDVLNYHPELSMFTHLLQRTRLLPTLNRIQELDEEETGITIFAPTNKAFNAMLSGDMGDPLADNVQAVLRQRLLYHVLNYTLPTEGPALELYETLHLPSRKRLFEPTRPGRIPQKPQRPPEPGAEDHGGLLGNHGQYMRIQRDATGQVTRVGVNARGQGGARCISRDARSRHGILYVIDQVLDVPPPLDIFLKSHANTTAFRHITNDTMHKLATIPQLTMFLPVDAAWQSLQPLEKAYLFSDWPQAIDDWVRIFGWHASNAGLGHDMVGYASLLRAAQPTRVTSILGGEVNITVSSQGQLQFGRARIVDEDILTENGVVHLVDGLHLPFGDLGMTMEKCLLALNATFYVSLMKRAGLEHYINQDPHEPQRIDAPKGPFTFIVPSNDALKHWLHSYAATNPSIPSDPGNDISRLREMLLYHILPGEHHEFAPYGMLSTEFYPSKLQGQPQRIHVSTTEDRISIGSSKVLKGPLRAANATLYFVNDVAHIPLDPVATATQSSLTMFVRALVQSQKEDRVRKAPIMTYLVPHDAGFEAMGLVAKYLLHTHSRDLDQVLTYHALPGLWYSDQLSSDWTTIPTWEGSLQSMRLDSRELLVRSNTSERLTVTQPDILTDTGVIHVVPRLRVPPSVPITLFKLAQISSAQRMMQLIDDAGFQWLWNKTYDIQAKSPCGRQKVVLLLPSDDAFLQINITEYYRSPELLRALVAQHILLVNDCDEAHEKRFDLPLSLEDEAQHPTLLDKSVGGTSRFGALALRYMGRSRGSSIGYMIGIKNAQSVRNHHHAARITNFGRVSQPIASQGVMPGGILTLDTILEPYSPGWLHRWDRVWQVILLFLVLYSLYEVYLYARIRYEGYTRLQAGTLEGEEE</sequence>
<dbReference type="VEuPathDB" id="FungiDB:MSYG_2852"/>
<dbReference type="EMBL" id="LT671824">
    <property type="protein sequence ID" value="SHO78505.1"/>
    <property type="molecule type" value="Genomic_DNA"/>
</dbReference>
<dbReference type="SMART" id="SM00554">
    <property type="entry name" value="FAS1"/>
    <property type="match status" value="4"/>
</dbReference>
<evidence type="ECO:0000256" key="3">
    <source>
        <dbReference type="SAM" id="SignalP"/>
    </source>
</evidence>
<evidence type="ECO:0000313" key="6">
    <source>
        <dbReference type="Proteomes" id="UP000186303"/>
    </source>
</evidence>
<dbReference type="STRING" id="1230383.A0A1M8A7P9"/>
<dbReference type="OMA" id="PPYPPWM"/>
<feature type="domain" description="FAS1" evidence="4">
    <location>
        <begin position="219"/>
        <end position="360"/>
    </location>
</feature>
<accession>A0A1M8A7P9</accession>
<feature type="region of interest" description="Disordered" evidence="1">
    <location>
        <begin position="137"/>
        <end position="167"/>
    </location>
</feature>
<dbReference type="Proteomes" id="UP000186303">
    <property type="component" value="Chromosome 4"/>
</dbReference>
<dbReference type="OrthoDB" id="14252at2759"/>
<keyword evidence="2" id="KW-1133">Transmembrane helix</keyword>
<feature type="transmembrane region" description="Helical" evidence="2">
    <location>
        <begin position="860"/>
        <end position="880"/>
    </location>
</feature>
<evidence type="ECO:0000313" key="5">
    <source>
        <dbReference type="EMBL" id="SHO78505.1"/>
    </source>
</evidence>
<feature type="signal peptide" evidence="3">
    <location>
        <begin position="1"/>
        <end position="22"/>
    </location>
</feature>
<dbReference type="InterPro" id="IPR050904">
    <property type="entry name" value="Adhesion/Biosynth-related"/>
</dbReference>
<dbReference type="InterPro" id="IPR036378">
    <property type="entry name" value="FAS1_dom_sf"/>
</dbReference>
<dbReference type="AlphaFoldDB" id="A0A1M8A7P9"/>
<reference evidence="6" key="1">
    <citation type="journal article" date="2017" name="Nucleic Acids Res.">
        <title>Proteogenomics produces comprehensive and highly accurate protein-coding gene annotation in a complete genome assembly of Malassezia sympodialis.</title>
        <authorList>
            <person name="Zhu Y."/>
            <person name="Engstroem P.G."/>
            <person name="Tellgren-Roth C."/>
            <person name="Baudo C.D."/>
            <person name="Kennell J.C."/>
            <person name="Sun S."/>
            <person name="Billmyre R.B."/>
            <person name="Schroeder M.S."/>
            <person name="Andersson A."/>
            <person name="Holm T."/>
            <person name="Sigurgeirsson B."/>
            <person name="Wu G."/>
            <person name="Sankaranarayanan S.R."/>
            <person name="Siddharthan R."/>
            <person name="Sanyal K."/>
            <person name="Lundeberg J."/>
            <person name="Nystedt B."/>
            <person name="Boekhout T."/>
            <person name="Dawson T.L. Jr."/>
            <person name="Heitman J."/>
            <person name="Scheynius A."/>
            <person name="Lehtioe J."/>
        </authorList>
    </citation>
    <scope>NUCLEOTIDE SEQUENCE [LARGE SCALE GENOMIC DNA]</scope>
    <source>
        <strain evidence="6">ATCC 42132</strain>
    </source>
</reference>
<evidence type="ECO:0000256" key="1">
    <source>
        <dbReference type="SAM" id="MobiDB-lite"/>
    </source>
</evidence>
<gene>
    <name evidence="5" type="ORF">MSYG_2852</name>
</gene>
<evidence type="ECO:0000259" key="4">
    <source>
        <dbReference type="PROSITE" id="PS50213"/>
    </source>
</evidence>
<dbReference type="InterPro" id="IPR000782">
    <property type="entry name" value="FAS1_domain"/>
</dbReference>
<dbReference type="PANTHER" id="PTHR10900">
    <property type="entry name" value="PERIOSTIN-RELATED"/>
    <property type="match status" value="1"/>
</dbReference>
<keyword evidence="2" id="KW-0812">Transmembrane</keyword>
<dbReference type="PANTHER" id="PTHR10900:SF77">
    <property type="entry name" value="FI19380P1"/>
    <property type="match status" value="1"/>
</dbReference>
<feature type="domain" description="FAS1" evidence="4">
    <location>
        <begin position="366"/>
        <end position="520"/>
    </location>
</feature>
<protein>
    <recommendedName>
        <fullName evidence="4">FAS1 domain-containing protein</fullName>
    </recommendedName>
</protein>
<feature type="domain" description="FAS1" evidence="4">
    <location>
        <begin position="522"/>
        <end position="658"/>
    </location>
</feature>
<keyword evidence="2" id="KW-0472">Membrane</keyword>
<dbReference type="GO" id="GO:0005615">
    <property type="term" value="C:extracellular space"/>
    <property type="evidence" value="ECO:0007669"/>
    <property type="project" value="TreeGrafter"/>
</dbReference>
<keyword evidence="3" id="KW-0732">Signal</keyword>
<evidence type="ECO:0000256" key="2">
    <source>
        <dbReference type="SAM" id="Phobius"/>
    </source>
</evidence>
<feature type="chain" id="PRO_5011980440" description="FAS1 domain-containing protein" evidence="3">
    <location>
        <begin position="23"/>
        <end position="900"/>
    </location>
</feature>
<dbReference type="Pfam" id="PF02469">
    <property type="entry name" value="Fasciclin"/>
    <property type="match status" value="4"/>
</dbReference>
<dbReference type="Gene3D" id="2.30.180.10">
    <property type="entry name" value="FAS1 domain"/>
    <property type="match status" value="4"/>
</dbReference>
<dbReference type="PROSITE" id="PS50213">
    <property type="entry name" value="FAS1"/>
    <property type="match status" value="4"/>
</dbReference>
<feature type="domain" description="FAS1" evidence="4">
    <location>
        <begin position="31"/>
        <end position="216"/>
    </location>
</feature>
<dbReference type="SUPFAM" id="SSF82153">
    <property type="entry name" value="FAS1 domain"/>
    <property type="match status" value="4"/>
</dbReference>
<organism evidence="5 6">
    <name type="scientific">Malassezia sympodialis (strain ATCC 42132)</name>
    <name type="common">Atopic eczema-associated yeast</name>
    <dbReference type="NCBI Taxonomy" id="1230383"/>
    <lineage>
        <taxon>Eukaryota</taxon>
        <taxon>Fungi</taxon>
        <taxon>Dikarya</taxon>
        <taxon>Basidiomycota</taxon>
        <taxon>Ustilaginomycotina</taxon>
        <taxon>Malasseziomycetes</taxon>
        <taxon>Malasseziales</taxon>
        <taxon>Malasseziaceae</taxon>
        <taxon>Malassezia</taxon>
    </lineage>
</organism>